<dbReference type="KEGG" id="tet:TTHERM_01075660"/>
<gene>
    <name evidence="11" type="ORF">TTHERM_01075660</name>
</gene>
<dbReference type="InterPro" id="IPR000742">
    <property type="entry name" value="EGF"/>
</dbReference>
<dbReference type="OrthoDB" id="300641at2759"/>
<keyword evidence="9" id="KW-0732">Signal</keyword>
<dbReference type="HOGENOM" id="CLU_016415_0_0_1"/>
<feature type="domain" description="EGF-like" evidence="10">
    <location>
        <begin position="478"/>
        <end position="513"/>
    </location>
</feature>
<dbReference type="InterPro" id="IPR006212">
    <property type="entry name" value="Furin_repeat"/>
</dbReference>
<evidence type="ECO:0000256" key="9">
    <source>
        <dbReference type="SAM" id="SignalP"/>
    </source>
</evidence>
<keyword evidence="8" id="KW-0624">Polysaccharide degradation</keyword>
<dbReference type="InterPro" id="IPR052798">
    <property type="entry name" value="Giardia_VSA"/>
</dbReference>
<evidence type="ECO:0000256" key="1">
    <source>
        <dbReference type="ARBA" id="ARBA00000966"/>
    </source>
</evidence>
<dbReference type="Gene3D" id="2.10.220.10">
    <property type="entry name" value="Hormone Receptor, Insulin-like Growth Factor Receptor 1, Chain A, domain 2"/>
    <property type="match status" value="2"/>
</dbReference>
<organism evidence="11 12">
    <name type="scientific">Tetrahymena thermophila (strain SB210)</name>
    <dbReference type="NCBI Taxonomy" id="312017"/>
    <lineage>
        <taxon>Eukaryota</taxon>
        <taxon>Sar</taxon>
        <taxon>Alveolata</taxon>
        <taxon>Ciliophora</taxon>
        <taxon>Intramacronucleata</taxon>
        <taxon>Oligohymenophorea</taxon>
        <taxon>Hymenostomatida</taxon>
        <taxon>Tetrahymenina</taxon>
        <taxon>Tetrahymenidae</taxon>
        <taxon>Tetrahymena</taxon>
    </lineage>
</organism>
<feature type="domain" description="EGF-like" evidence="10">
    <location>
        <begin position="757"/>
        <end position="787"/>
    </location>
</feature>
<evidence type="ECO:0000313" key="12">
    <source>
        <dbReference type="Proteomes" id="UP000009168"/>
    </source>
</evidence>
<keyword evidence="12" id="KW-1185">Reference proteome</keyword>
<feature type="domain" description="EGF-like" evidence="10">
    <location>
        <begin position="346"/>
        <end position="378"/>
    </location>
</feature>
<dbReference type="SMART" id="SM00261">
    <property type="entry name" value="FU"/>
    <property type="match status" value="8"/>
</dbReference>
<feature type="domain" description="EGF-like" evidence="10">
    <location>
        <begin position="613"/>
        <end position="643"/>
    </location>
</feature>
<keyword evidence="5" id="KW-0136">Cellulose degradation</keyword>
<feature type="domain" description="EGF-like" evidence="10">
    <location>
        <begin position="685"/>
        <end position="715"/>
    </location>
</feature>
<feature type="domain" description="EGF-like" evidence="10">
    <location>
        <begin position="723"/>
        <end position="756"/>
    </location>
</feature>
<dbReference type="InterPro" id="IPR036908">
    <property type="entry name" value="RlpA-like_sf"/>
</dbReference>
<dbReference type="InterPro" id="IPR000334">
    <property type="entry name" value="Glyco_hydro_45"/>
</dbReference>
<dbReference type="InterPro" id="IPR009030">
    <property type="entry name" value="Growth_fac_rcpt_cys_sf"/>
</dbReference>
<dbReference type="InParanoid" id="Q22C74"/>
<dbReference type="Pfam" id="PF02015">
    <property type="entry name" value="Glyco_hydro_45"/>
    <property type="match status" value="2"/>
</dbReference>
<sequence length="816" mass="85462">MPKINIMLSNILCLVLISQAIAQNYDYSTANVCDTQSLGKSQDQVAYMCTHQALGSCQLQQAVQADGYSSFAEYGFGGYGSNPPSNYCCRCFQIQVQDSDAPAKDIIVQGINTGGDVNSNQFDLSMIAGGFGANNGCANKVFAWNGGAWDGHAGPAQYPSSAAGNWCSDPTQDNSQCQNAYSGGITQRSDCAKLPNNNLTQLCQYSFDTKWRTSNGNRDTIMKEVRCPAGLIKLSGCNKDDSSLPYPSGKLSASDPNVVKGKLTHMWDCCKPSCSWTGNVSNAKGTAVMSCDASGTNILGANTSFQCVNLTCDPTCKTCSASNDSSKCTACNTGYYLSSNPGQCNACPPALNCQECSNSTTCTTCKTGFTLQKDGSCKKPCDQSCKTCSTPQDATQCTSCNDGYYLSGSSVGTCSKCPSNCTSCTSNSSCQTCTDNYVLISGSCQPCNSPCLSCKTDTNTCTSCVKGYTLNGNTCQASCDSTCKTCSKTQDATQCTSCNTGFYLNGTNVGSCVQCSSNCSSCTSQNSCQTCTNNTILVSGQCQSCTSPCQTCQTSVTNCQSCVQGYTLNGNTCTASNTGNCHPSCQTCSKPNDQNSCTSCPTGYLVLGGNCQPCQKPCQNCSGNPNSCTSCIANYSLSGNTCVGSNQDQTQCHPSCKTCSVQHDQNACTSCFDGFLILGNGNCQPCQPPCFNCSGNPNNCTACASGYAVQNGTCSKILSDNSQCNSTCQTCTQANNANACATCMNGFVLTQNNACQACQSPCQTCSGSPTSCLSCIANYTLQDKQCVSQFSATVKTNSSILKLSFVVLISLLIFSI</sequence>
<feature type="signal peptide" evidence="9">
    <location>
        <begin position="1"/>
        <end position="22"/>
    </location>
</feature>
<evidence type="ECO:0000259" key="10">
    <source>
        <dbReference type="SMART" id="SM00181"/>
    </source>
</evidence>
<evidence type="ECO:0000313" key="11">
    <source>
        <dbReference type="EMBL" id="EAR82882.2"/>
    </source>
</evidence>
<evidence type="ECO:0000256" key="5">
    <source>
        <dbReference type="ARBA" id="ARBA00023001"/>
    </source>
</evidence>
<dbReference type="PANTHER" id="PTHR23275">
    <property type="entry name" value="CABRIOLET.-RELATED"/>
    <property type="match status" value="1"/>
</dbReference>
<comment type="catalytic activity">
    <reaction evidence="1">
        <text>Endohydrolysis of (1-&gt;4)-beta-D-glucosidic linkages in cellulose, lichenin and cereal beta-D-glucans.</text>
        <dbReference type="EC" id="3.2.1.4"/>
    </reaction>
</comment>
<evidence type="ECO:0000256" key="7">
    <source>
        <dbReference type="ARBA" id="ARBA00023295"/>
    </source>
</evidence>
<dbReference type="eggNOG" id="KOG3525">
    <property type="taxonomic scope" value="Eukaryota"/>
</dbReference>
<evidence type="ECO:0000256" key="4">
    <source>
        <dbReference type="ARBA" id="ARBA00022801"/>
    </source>
</evidence>
<dbReference type="AlphaFoldDB" id="Q22C74"/>
<feature type="domain" description="EGF-like" evidence="10">
    <location>
        <begin position="380"/>
        <end position="415"/>
    </location>
</feature>
<dbReference type="Gene3D" id="2.40.40.10">
    <property type="entry name" value="RlpA-like domain"/>
    <property type="match status" value="2"/>
</dbReference>
<dbReference type="SMART" id="SM00181">
    <property type="entry name" value="EGF"/>
    <property type="match status" value="14"/>
</dbReference>
<dbReference type="EC" id="3.2.1.4" evidence="3"/>
<dbReference type="GO" id="GO:0030245">
    <property type="term" value="P:cellulose catabolic process"/>
    <property type="evidence" value="ECO:0007669"/>
    <property type="project" value="UniProtKB-KW"/>
</dbReference>
<evidence type="ECO:0000256" key="3">
    <source>
        <dbReference type="ARBA" id="ARBA00012601"/>
    </source>
</evidence>
<evidence type="ECO:0000256" key="6">
    <source>
        <dbReference type="ARBA" id="ARBA00023277"/>
    </source>
</evidence>
<dbReference type="Proteomes" id="UP000009168">
    <property type="component" value="Unassembled WGS sequence"/>
</dbReference>
<feature type="domain" description="EGF-like" evidence="10">
    <location>
        <begin position="311"/>
        <end position="345"/>
    </location>
</feature>
<feature type="domain" description="EGF-like" evidence="10">
    <location>
        <begin position="580"/>
        <end position="612"/>
    </location>
</feature>
<dbReference type="PANTHER" id="PTHR23275:SF100">
    <property type="entry name" value="EGF-LIKE DOMAIN-CONTAINING PROTEIN"/>
    <property type="match status" value="1"/>
</dbReference>
<reference evidence="12" key="1">
    <citation type="journal article" date="2006" name="PLoS Biol.">
        <title>Macronuclear genome sequence of the ciliate Tetrahymena thermophila, a model eukaryote.</title>
        <authorList>
            <person name="Eisen J.A."/>
            <person name="Coyne R.S."/>
            <person name="Wu M."/>
            <person name="Wu D."/>
            <person name="Thiagarajan M."/>
            <person name="Wortman J.R."/>
            <person name="Badger J.H."/>
            <person name="Ren Q."/>
            <person name="Amedeo P."/>
            <person name="Jones K.M."/>
            <person name="Tallon L.J."/>
            <person name="Delcher A.L."/>
            <person name="Salzberg S.L."/>
            <person name="Silva J.C."/>
            <person name="Haas B.J."/>
            <person name="Majoros W.H."/>
            <person name="Farzad M."/>
            <person name="Carlton J.M."/>
            <person name="Smith R.K. Jr."/>
            <person name="Garg J."/>
            <person name="Pearlman R.E."/>
            <person name="Karrer K.M."/>
            <person name="Sun L."/>
            <person name="Manning G."/>
            <person name="Elde N.C."/>
            <person name="Turkewitz A.P."/>
            <person name="Asai D.J."/>
            <person name="Wilkes D.E."/>
            <person name="Wang Y."/>
            <person name="Cai H."/>
            <person name="Collins K."/>
            <person name="Stewart B.A."/>
            <person name="Lee S.R."/>
            <person name="Wilamowska K."/>
            <person name="Weinberg Z."/>
            <person name="Ruzzo W.L."/>
            <person name="Wloga D."/>
            <person name="Gaertig J."/>
            <person name="Frankel J."/>
            <person name="Tsao C.-C."/>
            <person name="Gorovsky M.A."/>
            <person name="Keeling P.J."/>
            <person name="Waller R.F."/>
            <person name="Patron N.J."/>
            <person name="Cherry J.M."/>
            <person name="Stover N.A."/>
            <person name="Krieger C.J."/>
            <person name="del Toro C."/>
            <person name="Ryder H.F."/>
            <person name="Williamson S.C."/>
            <person name="Barbeau R.A."/>
            <person name="Hamilton E.P."/>
            <person name="Orias E."/>
        </authorList>
    </citation>
    <scope>NUCLEOTIDE SEQUENCE [LARGE SCALE GENOMIC DNA]</scope>
    <source>
        <strain evidence="12">SB210</strain>
    </source>
</reference>
<comment type="similarity">
    <text evidence="2">Belongs to the glycosyl hydrolase 45 (cellulase K) family.</text>
</comment>
<feature type="domain" description="EGF-like" evidence="10">
    <location>
        <begin position="651"/>
        <end position="684"/>
    </location>
</feature>
<proteinExistence type="inferred from homology"/>
<feature type="domain" description="EGF-like" evidence="10">
    <location>
        <begin position="514"/>
        <end position="543"/>
    </location>
</feature>
<evidence type="ECO:0000256" key="8">
    <source>
        <dbReference type="ARBA" id="ARBA00023326"/>
    </source>
</evidence>
<keyword evidence="6" id="KW-0119">Carbohydrate metabolism</keyword>
<dbReference type="SUPFAM" id="SSF50685">
    <property type="entry name" value="Barwin-like endoglucanases"/>
    <property type="match status" value="1"/>
</dbReference>
<feature type="domain" description="EGF-like" evidence="10">
    <location>
        <begin position="544"/>
        <end position="574"/>
    </location>
</feature>
<keyword evidence="4" id="KW-0378">Hydrolase</keyword>
<dbReference type="RefSeq" id="XP_001030545.2">
    <property type="nucleotide sequence ID" value="XM_001030545.2"/>
</dbReference>
<dbReference type="GO" id="GO:0008810">
    <property type="term" value="F:cellulase activity"/>
    <property type="evidence" value="ECO:0007669"/>
    <property type="project" value="UniProtKB-EC"/>
</dbReference>
<dbReference type="GeneID" id="7834210"/>
<dbReference type="EMBL" id="GG662480">
    <property type="protein sequence ID" value="EAR82882.2"/>
    <property type="molecule type" value="Genomic_DNA"/>
</dbReference>
<keyword evidence="7" id="KW-0326">Glycosidase</keyword>
<protein>
    <recommendedName>
        <fullName evidence="3">cellulase</fullName>
        <ecNumber evidence="3">3.2.1.4</ecNumber>
    </recommendedName>
</protein>
<name>Q22C74_TETTS</name>
<feature type="chain" id="PRO_5004201032" description="cellulase" evidence="9">
    <location>
        <begin position="23"/>
        <end position="816"/>
    </location>
</feature>
<accession>Q22C74</accession>
<feature type="domain" description="EGF-like" evidence="10">
    <location>
        <begin position="416"/>
        <end position="445"/>
    </location>
</feature>
<feature type="domain" description="EGF-like" evidence="10">
    <location>
        <begin position="446"/>
        <end position="476"/>
    </location>
</feature>
<evidence type="ECO:0000256" key="2">
    <source>
        <dbReference type="ARBA" id="ARBA00007793"/>
    </source>
</evidence>
<dbReference type="SUPFAM" id="SSF57184">
    <property type="entry name" value="Growth factor receptor domain"/>
    <property type="match status" value="5"/>
</dbReference>